<dbReference type="Pfam" id="PF14578">
    <property type="entry name" value="GTP_EFTU_D4"/>
    <property type="match status" value="1"/>
</dbReference>
<dbReference type="Gene3D" id="2.40.30.10">
    <property type="entry name" value="Translation factors"/>
    <property type="match status" value="1"/>
</dbReference>
<evidence type="ECO:0000259" key="1">
    <source>
        <dbReference type="Pfam" id="PF14578"/>
    </source>
</evidence>
<keyword evidence="3" id="KW-1185">Reference proteome</keyword>
<dbReference type="NCBIfam" id="NF041207">
    <property type="entry name" value="tRNA_bind_PBP11"/>
    <property type="match status" value="1"/>
</dbReference>
<dbReference type="GeneID" id="16550061"/>
<feature type="domain" description="Elongation factor Tu-type" evidence="1">
    <location>
        <begin position="20"/>
        <end position="97"/>
    </location>
</feature>
<dbReference type="HOGENOM" id="CLU_178227_0_0_2"/>
<protein>
    <submittedName>
        <fullName evidence="2">Translation factor</fullName>
    </submittedName>
</protein>
<dbReference type="AlphaFoldDB" id="H3ZQ38"/>
<accession>H3ZQ38</accession>
<name>H3ZQ38_THELN</name>
<organism evidence="2 3">
    <name type="scientific">Thermococcus litoralis (strain ATCC 51850 / DSM 5473 / JCM 8560 / NS-C)</name>
    <dbReference type="NCBI Taxonomy" id="523849"/>
    <lineage>
        <taxon>Archaea</taxon>
        <taxon>Methanobacteriati</taxon>
        <taxon>Methanobacteriota</taxon>
        <taxon>Thermococci</taxon>
        <taxon>Thermococcales</taxon>
        <taxon>Thermococcaceae</taxon>
        <taxon>Thermococcus</taxon>
    </lineage>
</organism>
<dbReference type="KEGG" id="tlt:OCC_03082"/>
<proteinExistence type="predicted"/>
<dbReference type="EMBL" id="CP006670">
    <property type="protein sequence ID" value="EHR77929.1"/>
    <property type="molecule type" value="Genomic_DNA"/>
</dbReference>
<dbReference type="OrthoDB" id="100256at2157"/>
<dbReference type="GO" id="GO:0005525">
    <property type="term" value="F:GTP binding"/>
    <property type="evidence" value="ECO:0007669"/>
    <property type="project" value="UniProtKB-KW"/>
</dbReference>
<dbReference type="GO" id="GO:0006412">
    <property type="term" value="P:translation"/>
    <property type="evidence" value="ECO:0007669"/>
    <property type="project" value="UniProtKB-KW"/>
</dbReference>
<reference evidence="2 3" key="1">
    <citation type="journal article" date="2012" name="J. Bacteriol.">
        <title>Genome sequence of the model hyperthermophilic archaeon Thermococcus litoralis NS-C.</title>
        <authorList>
            <person name="Gardner A.F."/>
            <person name="Kumar S."/>
            <person name="Perler F.B."/>
        </authorList>
    </citation>
    <scope>NUCLEOTIDE SEQUENCE [LARGE SCALE GENOMIC DNA]</scope>
    <source>
        <strain evidence="3">ATCC 51850 / DSM 5473 / JCM 8560 / NS-C</strain>
    </source>
</reference>
<evidence type="ECO:0000313" key="3">
    <source>
        <dbReference type="Proteomes" id="UP000015502"/>
    </source>
</evidence>
<dbReference type="STRING" id="523849.OCC_03082"/>
<dbReference type="CDD" id="cd16265">
    <property type="entry name" value="Translation_Factor_II"/>
    <property type="match status" value="1"/>
</dbReference>
<evidence type="ECO:0000313" key="2">
    <source>
        <dbReference type="EMBL" id="EHR77929.1"/>
    </source>
</evidence>
<dbReference type="RefSeq" id="WP_004069418.1">
    <property type="nucleotide sequence ID" value="NC_022084.1"/>
</dbReference>
<dbReference type="PaxDb" id="523849-OCC_03082"/>
<dbReference type="InterPro" id="IPR009000">
    <property type="entry name" value="Transl_B-barrel_sf"/>
</dbReference>
<dbReference type="Proteomes" id="UP000015502">
    <property type="component" value="Chromosome"/>
</dbReference>
<sequence>MGLFDIFKKKEGRVEIFSKRPVAKFKVEKVFEIFGNEVLVGEVVEGVIYPGYKVKGKKAALIREIQKERQKVDFALEYDKVALVLEGKLNTKAGEVLEVYQS</sequence>
<dbReference type="InterPro" id="IPR029459">
    <property type="entry name" value="EFTU-type"/>
</dbReference>
<dbReference type="SUPFAM" id="SSF50447">
    <property type="entry name" value="Translation proteins"/>
    <property type="match status" value="1"/>
</dbReference>
<gene>
    <name evidence="2" type="ORF">OCC_03082</name>
</gene>